<dbReference type="InterPro" id="IPR032815">
    <property type="entry name" value="S8_pro-domain"/>
</dbReference>
<dbReference type="InterPro" id="IPR023827">
    <property type="entry name" value="Peptidase_S8_Asp-AS"/>
</dbReference>
<dbReference type="Pfam" id="PF01483">
    <property type="entry name" value="P_proprotein"/>
    <property type="match status" value="1"/>
</dbReference>
<dbReference type="InterPro" id="IPR022398">
    <property type="entry name" value="Peptidase_S8_His-AS"/>
</dbReference>
<keyword evidence="2" id="KW-0165">Cleavage on pair of basic residues</keyword>
<dbReference type="SUPFAM" id="SSF54897">
    <property type="entry name" value="Protease propeptides/inhibitors"/>
    <property type="match status" value="1"/>
</dbReference>
<accession>A0ABM0MVU5</accession>
<evidence type="ECO:0000256" key="11">
    <source>
        <dbReference type="SAM" id="SignalP"/>
    </source>
</evidence>
<evidence type="ECO:0000256" key="4">
    <source>
        <dbReference type="ARBA" id="ARBA00022801"/>
    </source>
</evidence>
<evidence type="ECO:0000256" key="5">
    <source>
        <dbReference type="ARBA" id="ARBA00022825"/>
    </source>
</evidence>
<dbReference type="Gene3D" id="2.60.120.260">
    <property type="entry name" value="Galactose-binding domain-like"/>
    <property type="match status" value="1"/>
</dbReference>
<dbReference type="InterPro" id="IPR023828">
    <property type="entry name" value="Peptidase_S8_Ser-AS"/>
</dbReference>
<dbReference type="InterPro" id="IPR038466">
    <property type="entry name" value="S8_pro-domain_sf"/>
</dbReference>
<dbReference type="InterPro" id="IPR000209">
    <property type="entry name" value="Peptidase_S8/S53_dom"/>
</dbReference>
<evidence type="ECO:0000313" key="14">
    <source>
        <dbReference type="RefSeq" id="XP_006824136.1"/>
    </source>
</evidence>
<feature type="chain" id="PRO_5047517660" evidence="11">
    <location>
        <begin position="24"/>
        <end position="586"/>
    </location>
</feature>
<keyword evidence="4 8" id="KW-0378">Hydrolase</keyword>
<feature type="signal peptide" evidence="11">
    <location>
        <begin position="1"/>
        <end position="23"/>
    </location>
</feature>
<dbReference type="InterPro" id="IPR015500">
    <property type="entry name" value="Peptidase_S8_subtilisin-rel"/>
</dbReference>
<dbReference type="PROSITE" id="PS51892">
    <property type="entry name" value="SUBTILASE"/>
    <property type="match status" value="1"/>
</dbReference>
<feature type="region of interest" description="Disordered" evidence="10">
    <location>
        <begin position="168"/>
        <end position="190"/>
    </location>
</feature>
<keyword evidence="6" id="KW-0865">Zymogen</keyword>
<dbReference type="SUPFAM" id="SSF49785">
    <property type="entry name" value="Galactose-binding domain-like"/>
    <property type="match status" value="1"/>
</dbReference>
<feature type="active site" description="Charge relay system" evidence="8">
    <location>
        <position position="191"/>
    </location>
</feature>
<dbReference type="PROSITE" id="PS00137">
    <property type="entry name" value="SUBTILASE_HIS"/>
    <property type="match status" value="1"/>
</dbReference>
<comment type="similarity">
    <text evidence="8 9">Belongs to the peptidase S8 family.</text>
</comment>
<dbReference type="InterPro" id="IPR036852">
    <property type="entry name" value="Peptidase_S8/S53_dom_sf"/>
</dbReference>
<evidence type="ECO:0000256" key="3">
    <source>
        <dbReference type="ARBA" id="ARBA00022729"/>
    </source>
</evidence>
<feature type="active site" description="Charge relay system" evidence="8">
    <location>
        <position position="367"/>
    </location>
</feature>
<dbReference type="Pfam" id="PF00082">
    <property type="entry name" value="Peptidase_S8"/>
    <property type="match status" value="1"/>
</dbReference>
<dbReference type="PRINTS" id="PR00723">
    <property type="entry name" value="SUBTILISIN"/>
</dbReference>
<keyword evidence="13" id="KW-1185">Reference proteome</keyword>
<reference evidence="14" key="1">
    <citation type="submission" date="2025-08" db="UniProtKB">
        <authorList>
            <consortium name="RefSeq"/>
        </authorList>
    </citation>
    <scope>IDENTIFICATION</scope>
    <source>
        <tissue evidence="14">Testes</tissue>
    </source>
</reference>
<dbReference type="SUPFAM" id="SSF52743">
    <property type="entry name" value="Subtilisin-like"/>
    <property type="match status" value="1"/>
</dbReference>
<gene>
    <name evidence="14" type="primary">LOC100376294</name>
</gene>
<dbReference type="PROSITE" id="PS00138">
    <property type="entry name" value="SUBTILASE_SER"/>
    <property type="match status" value="1"/>
</dbReference>
<dbReference type="InterPro" id="IPR002884">
    <property type="entry name" value="P_dom"/>
</dbReference>
<evidence type="ECO:0000313" key="13">
    <source>
        <dbReference type="Proteomes" id="UP000694865"/>
    </source>
</evidence>
<dbReference type="PANTHER" id="PTHR42884:SF3">
    <property type="entry name" value="FURIN-LIKE PROTEASE 1, ISOFORMS 1_1-X_2"/>
    <property type="match status" value="1"/>
</dbReference>
<evidence type="ECO:0000256" key="6">
    <source>
        <dbReference type="ARBA" id="ARBA00023145"/>
    </source>
</evidence>
<keyword evidence="5 8" id="KW-0720">Serine protease</keyword>
<evidence type="ECO:0000256" key="2">
    <source>
        <dbReference type="ARBA" id="ARBA00022685"/>
    </source>
</evidence>
<dbReference type="Gene3D" id="3.40.50.200">
    <property type="entry name" value="Peptidase S8/S53 domain"/>
    <property type="match status" value="1"/>
</dbReference>
<dbReference type="InterPro" id="IPR034182">
    <property type="entry name" value="Kexin/furin"/>
</dbReference>
<dbReference type="Gene3D" id="3.30.70.850">
    <property type="entry name" value="Peptidase S8, pro-domain"/>
    <property type="match status" value="1"/>
</dbReference>
<evidence type="ECO:0000256" key="10">
    <source>
        <dbReference type="SAM" id="MobiDB-lite"/>
    </source>
</evidence>
<evidence type="ECO:0000256" key="1">
    <source>
        <dbReference type="ARBA" id="ARBA00022670"/>
    </source>
</evidence>
<evidence type="ECO:0000256" key="8">
    <source>
        <dbReference type="PROSITE-ProRule" id="PRU01240"/>
    </source>
</evidence>
<proteinExistence type="inferred from homology"/>
<evidence type="ECO:0000256" key="7">
    <source>
        <dbReference type="ARBA" id="ARBA00023180"/>
    </source>
</evidence>
<sequence>MTEEMKWLIAVFIVSVFIVYSYSDEYTNEFAVHIIGGSNVADRLAKKHGYTNIGQIGSLNDYYLFEAKDVPQMEKRLDFGKHLPLKNEINVDWLEQQIVLNRNKRDDIGVFTDPLWEDEWYLNRDGLTMKVKGAWDVGYTGKGTVVTIVDDGLEKDHPDLVDNYDQYASTDLNDRDPDPQPRATPNNFNNHGTRCAGVVAMRPNNSICGVGVAYNAHIGGIRALDGRVTDSLEAASVSHNPQHVDIYSSSWGPHDDGKTVDGPRRLGKRAFIDGVTSGRSGKGSIFVFASGNGGVNEDNCNYDGYQSSIYTISISSTNEQGTKPGYVEKCSAVLTTTYSSGDKFDGTREICSSDEHHKCTKHHTGTSASAPLAAGIIALALEANPDLTWRDVQHIIVRTSKRYNLQDNEEGWTTNAAGFEVSHLYGFGLMDAEHMVRMANMWKESPAQHLCNFSSKTAREISGTNTLIVTQEVDICTSASGIVNYVEHVQVILSTQFTKRGDLLFELISPSGTRSVLLSPRKLDNSTNGLNEWVTMTTHCWGEKSEGTWTLEINNRGDTSNSGKLLSWSLVLYGTDIQLGSVQYER</sequence>
<name>A0ABM0MVU5_SACKO</name>
<keyword evidence="7" id="KW-0325">Glycoprotein</keyword>
<dbReference type="CDD" id="cd04059">
    <property type="entry name" value="Peptidases_S8_Protein_convertases_Kexins_Furin-like"/>
    <property type="match status" value="1"/>
</dbReference>
<feature type="domain" description="P/Homo B" evidence="12">
    <location>
        <begin position="444"/>
        <end position="578"/>
    </location>
</feature>
<dbReference type="Pfam" id="PF16470">
    <property type="entry name" value="S8_pro-domain"/>
    <property type="match status" value="1"/>
</dbReference>
<dbReference type="Proteomes" id="UP000694865">
    <property type="component" value="Unplaced"/>
</dbReference>
<feature type="active site" description="Charge relay system" evidence="8">
    <location>
        <position position="150"/>
    </location>
</feature>
<keyword evidence="1 8" id="KW-0645">Protease</keyword>
<keyword evidence="3 11" id="KW-0732">Signal</keyword>
<dbReference type="PROSITE" id="PS51829">
    <property type="entry name" value="P_HOMO_B"/>
    <property type="match status" value="1"/>
</dbReference>
<dbReference type="InterPro" id="IPR008979">
    <property type="entry name" value="Galactose-bd-like_sf"/>
</dbReference>
<evidence type="ECO:0000256" key="9">
    <source>
        <dbReference type="RuleBase" id="RU003355"/>
    </source>
</evidence>
<evidence type="ECO:0000259" key="12">
    <source>
        <dbReference type="PROSITE" id="PS51829"/>
    </source>
</evidence>
<dbReference type="PROSITE" id="PS00136">
    <property type="entry name" value="SUBTILASE_ASP"/>
    <property type="match status" value="1"/>
</dbReference>
<protein>
    <submittedName>
        <fullName evidence="14">Proprotein convertase subtilisin/kexin type 5-like</fullName>
    </submittedName>
</protein>
<organism evidence="13 14">
    <name type="scientific">Saccoglossus kowalevskii</name>
    <name type="common">Acorn worm</name>
    <dbReference type="NCBI Taxonomy" id="10224"/>
    <lineage>
        <taxon>Eukaryota</taxon>
        <taxon>Metazoa</taxon>
        <taxon>Hemichordata</taxon>
        <taxon>Enteropneusta</taxon>
        <taxon>Harrimaniidae</taxon>
        <taxon>Saccoglossus</taxon>
    </lineage>
</organism>
<dbReference type="PANTHER" id="PTHR42884">
    <property type="entry name" value="PROPROTEIN CONVERTASE SUBTILISIN/KEXIN-RELATED"/>
    <property type="match status" value="1"/>
</dbReference>
<dbReference type="GeneID" id="100376294"/>
<dbReference type="RefSeq" id="XP_006824136.1">
    <property type="nucleotide sequence ID" value="XM_006824073.1"/>
</dbReference>